<dbReference type="PANTHER" id="PTHR21310">
    <property type="entry name" value="AMINOGLYCOSIDE PHOSPHOTRANSFERASE-RELATED-RELATED"/>
    <property type="match status" value="1"/>
</dbReference>
<gene>
    <name evidence="2" type="ORF">LY89DRAFT_649793</name>
</gene>
<evidence type="ECO:0000259" key="1">
    <source>
        <dbReference type="Pfam" id="PF01636"/>
    </source>
</evidence>
<keyword evidence="3" id="KW-1185">Reference proteome</keyword>
<dbReference type="InterPro" id="IPR011009">
    <property type="entry name" value="Kinase-like_dom_sf"/>
</dbReference>
<sequence>MHFVPFLIHTIVLKDHQPFFTHCDFQRKNILVRDVGDGYSLIIIDWEASGWYPSYWEFANALFACGRWEDDWSFWVLQILDPFFNEYSWMQRLRTELWS</sequence>
<organism evidence="2 3">
    <name type="scientific">Mollisia scopiformis</name>
    <name type="common">Conifer needle endophyte fungus</name>
    <name type="synonym">Phialocephala scopiformis</name>
    <dbReference type="NCBI Taxonomy" id="149040"/>
    <lineage>
        <taxon>Eukaryota</taxon>
        <taxon>Fungi</taxon>
        <taxon>Dikarya</taxon>
        <taxon>Ascomycota</taxon>
        <taxon>Pezizomycotina</taxon>
        <taxon>Leotiomycetes</taxon>
        <taxon>Helotiales</taxon>
        <taxon>Mollisiaceae</taxon>
        <taxon>Mollisia</taxon>
    </lineage>
</organism>
<dbReference type="EMBL" id="KQ947420">
    <property type="protein sequence ID" value="KUJ14127.1"/>
    <property type="molecule type" value="Genomic_DNA"/>
</dbReference>
<proteinExistence type="predicted"/>
<dbReference type="Pfam" id="PF01636">
    <property type="entry name" value="APH"/>
    <property type="match status" value="1"/>
</dbReference>
<dbReference type="Proteomes" id="UP000070700">
    <property type="component" value="Unassembled WGS sequence"/>
</dbReference>
<dbReference type="InterPro" id="IPR051678">
    <property type="entry name" value="AGP_Transferase"/>
</dbReference>
<dbReference type="KEGG" id="psco:LY89DRAFT_649793"/>
<name>A0A194X2Q6_MOLSC</name>
<dbReference type="GeneID" id="28821808"/>
<feature type="domain" description="Aminoglycoside phosphotransferase" evidence="1">
    <location>
        <begin position="15"/>
        <end position="70"/>
    </location>
</feature>
<evidence type="ECO:0000313" key="3">
    <source>
        <dbReference type="Proteomes" id="UP000070700"/>
    </source>
</evidence>
<dbReference type="InterPro" id="IPR002575">
    <property type="entry name" value="Aminoglycoside_PTrfase"/>
</dbReference>
<dbReference type="SUPFAM" id="SSF56112">
    <property type="entry name" value="Protein kinase-like (PK-like)"/>
    <property type="match status" value="1"/>
</dbReference>
<accession>A0A194X2Q6</accession>
<dbReference type="Gene3D" id="3.90.1200.10">
    <property type="match status" value="1"/>
</dbReference>
<evidence type="ECO:0000313" key="2">
    <source>
        <dbReference type="EMBL" id="KUJ14127.1"/>
    </source>
</evidence>
<dbReference type="PANTHER" id="PTHR21310:SF48">
    <property type="entry name" value="AMINOGLYCOSIDE PHOSPHOTRANSFERASE DOMAIN-CONTAINING PROTEIN"/>
    <property type="match status" value="1"/>
</dbReference>
<reference evidence="2 3" key="1">
    <citation type="submission" date="2015-10" db="EMBL/GenBank/DDBJ databases">
        <title>Full genome of DAOMC 229536 Phialocephala scopiformis, a fungal endophyte of spruce producing the potent anti-insectan compound rugulosin.</title>
        <authorList>
            <consortium name="DOE Joint Genome Institute"/>
            <person name="Walker A.K."/>
            <person name="Frasz S.L."/>
            <person name="Seifert K.A."/>
            <person name="Miller J.D."/>
            <person name="Mondo S.J."/>
            <person name="Labutti K."/>
            <person name="Lipzen A."/>
            <person name="Dockter R."/>
            <person name="Kennedy M."/>
            <person name="Grigoriev I.V."/>
            <person name="Spatafora J.W."/>
        </authorList>
    </citation>
    <scope>NUCLEOTIDE SEQUENCE [LARGE SCALE GENOMIC DNA]</scope>
    <source>
        <strain evidence="2 3">CBS 120377</strain>
    </source>
</reference>
<protein>
    <recommendedName>
        <fullName evidence="1">Aminoglycoside phosphotransferase domain-containing protein</fullName>
    </recommendedName>
</protein>
<dbReference type="RefSeq" id="XP_018068482.1">
    <property type="nucleotide sequence ID" value="XM_018212082.1"/>
</dbReference>
<dbReference type="InParanoid" id="A0A194X2Q6"/>
<dbReference type="OrthoDB" id="2906425at2759"/>
<dbReference type="AlphaFoldDB" id="A0A194X2Q6"/>